<keyword evidence="1" id="KW-0472">Membrane</keyword>
<proteinExistence type="predicted"/>
<dbReference type="RefSeq" id="WP_010077631.1">
    <property type="nucleotide sequence ID" value="NC_014393.1"/>
</dbReference>
<protein>
    <submittedName>
        <fullName evidence="3">Peptidoglycan-binding lysin domain</fullName>
    </submittedName>
</protein>
<reference evidence="3 4" key="1">
    <citation type="submission" date="2010-08" db="EMBL/GenBank/DDBJ databases">
        <title>Complete sequence of Clostridium cellulovorans 743B.</title>
        <authorList>
            <consortium name="US DOE Joint Genome Institute"/>
            <person name="Lucas S."/>
            <person name="Copeland A."/>
            <person name="Lapidus A."/>
            <person name="Cheng J.-F."/>
            <person name="Bruce D."/>
            <person name="Goodwin L."/>
            <person name="Pitluck S."/>
            <person name="Chertkov O."/>
            <person name="Detter J.C."/>
            <person name="Han C."/>
            <person name="Tapia R."/>
            <person name="Land M."/>
            <person name="Hauser L."/>
            <person name="Chang Y.-J."/>
            <person name="Jeffries C."/>
            <person name="Kyrpides N."/>
            <person name="Ivanova N."/>
            <person name="Mikhailova N."/>
            <person name="Hemme C.L."/>
            <person name="Woyke T."/>
        </authorList>
    </citation>
    <scope>NUCLEOTIDE SEQUENCE [LARGE SCALE GENOMIC DNA]</scope>
    <source>
        <strain evidence="4">ATCC 35296 / DSM 3052 / OCM 3 / 743B</strain>
    </source>
</reference>
<accession>D9SMS2</accession>
<evidence type="ECO:0000313" key="3">
    <source>
        <dbReference type="EMBL" id="ADL49857.1"/>
    </source>
</evidence>
<evidence type="ECO:0000313" key="4">
    <source>
        <dbReference type="Proteomes" id="UP000002730"/>
    </source>
</evidence>
<dbReference type="HOGENOM" id="CLU_1746428_0_0_9"/>
<dbReference type="EMBL" id="CP002160">
    <property type="protein sequence ID" value="ADL49857.1"/>
    <property type="molecule type" value="Genomic_DNA"/>
</dbReference>
<dbReference type="KEGG" id="ccb:Clocel_0068"/>
<dbReference type="SUPFAM" id="SSF54106">
    <property type="entry name" value="LysM domain"/>
    <property type="match status" value="1"/>
</dbReference>
<dbReference type="Pfam" id="PF01476">
    <property type="entry name" value="LysM"/>
    <property type="match status" value="1"/>
</dbReference>
<gene>
    <name evidence="3" type="ordered locus">Clocel_0068</name>
</gene>
<organism evidence="3 4">
    <name type="scientific">Clostridium cellulovorans (strain ATCC 35296 / DSM 3052 / OCM 3 / 743B)</name>
    <dbReference type="NCBI Taxonomy" id="573061"/>
    <lineage>
        <taxon>Bacteria</taxon>
        <taxon>Bacillati</taxon>
        <taxon>Bacillota</taxon>
        <taxon>Clostridia</taxon>
        <taxon>Eubacteriales</taxon>
        <taxon>Clostridiaceae</taxon>
        <taxon>Clostridium</taxon>
    </lineage>
</organism>
<dbReference type="Gene3D" id="3.10.350.10">
    <property type="entry name" value="LysM domain"/>
    <property type="match status" value="1"/>
</dbReference>
<dbReference type="CDD" id="cd00118">
    <property type="entry name" value="LysM"/>
    <property type="match status" value="1"/>
</dbReference>
<keyword evidence="1" id="KW-0812">Transmembrane</keyword>
<dbReference type="Proteomes" id="UP000002730">
    <property type="component" value="Chromosome"/>
</dbReference>
<dbReference type="SMART" id="SM00257">
    <property type="entry name" value="LysM"/>
    <property type="match status" value="1"/>
</dbReference>
<dbReference type="eggNOG" id="COG1388">
    <property type="taxonomic scope" value="Bacteria"/>
</dbReference>
<dbReference type="OrthoDB" id="1927617at2"/>
<dbReference type="InterPro" id="IPR018392">
    <property type="entry name" value="LysM"/>
</dbReference>
<dbReference type="PROSITE" id="PS51782">
    <property type="entry name" value="LYSM"/>
    <property type="match status" value="1"/>
</dbReference>
<dbReference type="InterPro" id="IPR036779">
    <property type="entry name" value="LysM_dom_sf"/>
</dbReference>
<feature type="transmembrane region" description="Helical" evidence="1">
    <location>
        <begin position="6"/>
        <end position="25"/>
    </location>
</feature>
<evidence type="ECO:0000256" key="1">
    <source>
        <dbReference type="SAM" id="Phobius"/>
    </source>
</evidence>
<dbReference type="AlphaFoldDB" id="D9SMS2"/>
<name>D9SMS2_CLOC7</name>
<keyword evidence="1" id="KW-1133">Transmembrane helix</keyword>
<keyword evidence="4" id="KW-1185">Reference proteome</keyword>
<evidence type="ECO:0000259" key="2">
    <source>
        <dbReference type="PROSITE" id="PS51782"/>
    </source>
</evidence>
<feature type="domain" description="LysM" evidence="2">
    <location>
        <begin position="91"/>
        <end position="141"/>
    </location>
</feature>
<sequence length="149" mass="16162">MTKKKLSIIISFIVILLIGSGVVYYNTYSSISREIQNSTASIKSNSSSVINSAINNTNSDLSSEKTKNDSIATTSDATMAVGIENEDFKFITYKVKSGDTLFSIASEHAPSYTWDSVKDAIINKNSIKDPSLIKAGDEIVIPEEIVKAN</sequence>